<dbReference type="RefSeq" id="WP_124790543.1">
    <property type="nucleotide sequence ID" value="NZ_RQYN01000043.1"/>
</dbReference>
<dbReference type="Gene3D" id="1.10.287.310">
    <property type="match status" value="1"/>
</dbReference>
<dbReference type="CDD" id="cd00427">
    <property type="entry name" value="Ribosomal_L29_HIP"/>
    <property type="match status" value="1"/>
</dbReference>
<name>A0A3P1YQK7_TANFO</name>
<evidence type="ECO:0000256" key="4">
    <source>
        <dbReference type="ARBA" id="ARBA00035204"/>
    </source>
</evidence>
<dbReference type="AlphaFoldDB" id="A0A3P1YQK7"/>
<comment type="similarity">
    <text evidence="1 5">Belongs to the universal ribosomal protein uL29 family.</text>
</comment>
<reference evidence="6 7" key="1">
    <citation type="submission" date="2018-11" db="EMBL/GenBank/DDBJ databases">
        <title>Genomes From Bacteria Associated with the Canine Oral Cavity: a Test Case for Automated Genome-Based Taxonomic Assignment.</title>
        <authorList>
            <person name="Coil D.A."/>
            <person name="Jospin G."/>
            <person name="Darling A.E."/>
            <person name="Wallis C."/>
            <person name="Davis I.J."/>
            <person name="Harris S."/>
            <person name="Eisen J.A."/>
            <person name="Holcombe L.J."/>
            <person name="O'Flynn C."/>
        </authorList>
    </citation>
    <scope>NUCLEOTIDE SEQUENCE [LARGE SCALE GENOMIC DNA]</scope>
    <source>
        <strain evidence="6 7">OH1426_COT-023</strain>
    </source>
</reference>
<accession>A0A3P1YQK7</accession>
<dbReference type="NCBIfam" id="TIGR00012">
    <property type="entry name" value="L29"/>
    <property type="match status" value="1"/>
</dbReference>
<dbReference type="GO" id="GO:1990904">
    <property type="term" value="C:ribonucleoprotein complex"/>
    <property type="evidence" value="ECO:0007669"/>
    <property type="project" value="UniProtKB-KW"/>
</dbReference>
<dbReference type="Pfam" id="PF00831">
    <property type="entry name" value="Ribosomal_L29"/>
    <property type="match status" value="1"/>
</dbReference>
<dbReference type="GO" id="GO:0003735">
    <property type="term" value="F:structural constituent of ribosome"/>
    <property type="evidence" value="ECO:0007669"/>
    <property type="project" value="InterPro"/>
</dbReference>
<evidence type="ECO:0000256" key="3">
    <source>
        <dbReference type="ARBA" id="ARBA00023274"/>
    </source>
</evidence>
<evidence type="ECO:0000313" key="6">
    <source>
        <dbReference type="EMBL" id="RRD72847.1"/>
    </source>
</evidence>
<comment type="caution">
    <text evidence="6">The sequence shown here is derived from an EMBL/GenBank/DDBJ whole genome shotgun (WGS) entry which is preliminary data.</text>
</comment>
<dbReference type="HAMAP" id="MF_00374">
    <property type="entry name" value="Ribosomal_uL29"/>
    <property type="match status" value="1"/>
</dbReference>
<dbReference type="GO" id="GO:0005840">
    <property type="term" value="C:ribosome"/>
    <property type="evidence" value="ECO:0007669"/>
    <property type="project" value="UniProtKB-KW"/>
</dbReference>
<protein>
    <recommendedName>
        <fullName evidence="4 5">Large ribosomal subunit protein uL29</fullName>
    </recommendedName>
</protein>
<proteinExistence type="inferred from homology"/>
<evidence type="ECO:0000256" key="5">
    <source>
        <dbReference type="HAMAP-Rule" id="MF_00374"/>
    </source>
</evidence>
<dbReference type="EMBL" id="RQYN01000043">
    <property type="protein sequence ID" value="RRD72847.1"/>
    <property type="molecule type" value="Genomic_DNA"/>
</dbReference>
<dbReference type="SUPFAM" id="SSF46561">
    <property type="entry name" value="Ribosomal protein L29 (L29p)"/>
    <property type="match status" value="1"/>
</dbReference>
<evidence type="ECO:0000256" key="2">
    <source>
        <dbReference type="ARBA" id="ARBA00022980"/>
    </source>
</evidence>
<dbReference type="InterPro" id="IPR036049">
    <property type="entry name" value="Ribosomal_uL29_sf"/>
</dbReference>
<gene>
    <name evidence="5" type="primary">rpmC</name>
    <name evidence="6" type="ORF">EII41_10440</name>
</gene>
<keyword evidence="2 5" id="KW-0689">Ribosomal protein</keyword>
<dbReference type="InterPro" id="IPR001854">
    <property type="entry name" value="Ribosomal_uL29"/>
</dbReference>
<dbReference type="Proteomes" id="UP000279860">
    <property type="component" value="Unassembled WGS sequence"/>
</dbReference>
<evidence type="ECO:0000313" key="7">
    <source>
        <dbReference type="Proteomes" id="UP000279860"/>
    </source>
</evidence>
<organism evidence="6 7">
    <name type="scientific">Tannerella forsythia</name>
    <name type="common">Bacteroides forsythus</name>
    <dbReference type="NCBI Taxonomy" id="28112"/>
    <lineage>
        <taxon>Bacteria</taxon>
        <taxon>Pseudomonadati</taxon>
        <taxon>Bacteroidota</taxon>
        <taxon>Bacteroidia</taxon>
        <taxon>Bacteroidales</taxon>
        <taxon>Tannerellaceae</taxon>
        <taxon>Tannerella</taxon>
    </lineage>
</organism>
<dbReference type="GO" id="GO:0006412">
    <property type="term" value="P:translation"/>
    <property type="evidence" value="ECO:0007669"/>
    <property type="project" value="UniProtKB-UniRule"/>
</dbReference>
<keyword evidence="3 5" id="KW-0687">Ribonucleoprotein</keyword>
<evidence type="ECO:0000256" key="1">
    <source>
        <dbReference type="ARBA" id="ARBA00009254"/>
    </source>
</evidence>
<sequence>MKIKKVRELSTKELAERIDAEVSSLNQKRINHSISPLDNPASMKEQRRTIARLKTVLRQRELNNE</sequence>